<reference evidence="1" key="1">
    <citation type="submission" date="2013-05" db="EMBL/GenBank/DDBJ databases">
        <authorList>
            <person name="Yim A.K.Y."/>
            <person name="Chan T.F."/>
            <person name="Ji K.M."/>
            <person name="Liu X.Y."/>
            <person name="Zhou J.W."/>
            <person name="Li R.Q."/>
            <person name="Yang K.Y."/>
            <person name="Li J."/>
            <person name="Li M."/>
            <person name="Law P.T.W."/>
            <person name="Wu Y.L."/>
            <person name="Cai Z.L."/>
            <person name="Qin H."/>
            <person name="Bao Y."/>
            <person name="Leung R.K.K."/>
            <person name="Ng P.K.S."/>
            <person name="Zou J."/>
            <person name="Zhong X.J."/>
            <person name="Ran P.X."/>
            <person name="Zhong N.S."/>
            <person name="Liu Z.G."/>
            <person name="Tsui S.K.W."/>
        </authorList>
    </citation>
    <scope>NUCLEOTIDE SEQUENCE</scope>
    <source>
        <strain evidence="1">Derf</strain>
        <tissue evidence="1">Whole organism</tissue>
    </source>
</reference>
<accession>A0A922HTS6</accession>
<dbReference type="Gene3D" id="3.30.420.10">
    <property type="entry name" value="Ribonuclease H-like superfamily/Ribonuclease H"/>
    <property type="match status" value="1"/>
</dbReference>
<organism evidence="1 2">
    <name type="scientific">Dermatophagoides farinae</name>
    <name type="common">American house dust mite</name>
    <dbReference type="NCBI Taxonomy" id="6954"/>
    <lineage>
        <taxon>Eukaryota</taxon>
        <taxon>Metazoa</taxon>
        <taxon>Ecdysozoa</taxon>
        <taxon>Arthropoda</taxon>
        <taxon>Chelicerata</taxon>
        <taxon>Arachnida</taxon>
        <taxon>Acari</taxon>
        <taxon>Acariformes</taxon>
        <taxon>Sarcoptiformes</taxon>
        <taxon>Astigmata</taxon>
        <taxon>Psoroptidia</taxon>
        <taxon>Analgoidea</taxon>
        <taxon>Pyroglyphidae</taxon>
        <taxon>Dermatophagoidinae</taxon>
        <taxon>Dermatophagoides</taxon>
    </lineage>
</organism>
<reference evidence="1" key="2">
    <citation type="journal article" date="2022" name="Res Sq">
        <title>Comparative Genomics Reveals Insights into the Divergent Evolution of Astigmatic Mites and Household Pest Adaptations.</title>
        <authorList>
            <person name="Xiong Q."/>
            <person name="Wan A.T.-Y."/>
            <person name="Liu X.-Y."/>
            <person name="Fung C.S.-H."/>
            <person name="Xiao X."/>
            <person name="Malainual N."/>
            <person name="Hou J."/>
            <person name="Wang L."/>
            <person name="Wang M."/>
            <person name="Yang K."/>
            <person name="Cui Y."/>
            <person name="Leung E."/>
            <person name="Nong W."/>
            <person name="Shin S.-K."/>
            <person name="Au S."/>
            <person name="Jeong K.Y."/>
            <person name="Chew F.T."/>
            <person name="Hui J."/>
            <person name="Leung T.F."/>
            <person name="Tungtrongchitr A."/>
            <person name="Zhong N."/>
            <person name="Liu Z."/>
            <person name="Tsui S."/>
        </authorList>
    </citation>
    <scope>NUCLEOTIDE SEQUENCE</scope>
    <source>
        <strain evidence="1">Derf</strain>
        <tissue evidence="1">Whole organism</tissue>
    </source>
</reference>
<sequence length="125" mass="14145">MLGWKEENQNLFDNILWSDESIFPFEPFAPFTRPFEAVSNDFFSPLRYRNGKKFYGLLVTCLVSRMIKIEVVNSLNANAALVALNNVFFQSVGKRNAGTKEGKTLSMNARHVVSLSQPFPGSEHI</sequence>
<protein>
    <submittedName>
        <fullName evidence="1">Uncharacterized protein</fullName>
    </submittedName>
</protein>
<dbReference type="InterPro" id="IPR036397">
    <property type="entry name" value="RNaseH_sf"/>
</dbReference>
<proteinExistence type="predicted"/>
<dbReference type="InterPro" id="IPR012337">
    <property type="entry name" value="RNaseH-like_sf"/>
</dbReference>
<dbReference type="SUPFAM" id="SSF53098">
    <property type="entry name" value="Ribonuclease H-like"/>
    <property type="match status" value="1"/>
</dbReference>
<dbReference type="Proteomes" id="UP000790347">
    <property type="component" value="Unassembled WGS sequence"/>
</dbReference>
<gene>
    <name evidence="1" type="ORF">DERF_011011</name>
</gene>
<keyword evidence="2" id="KW-1185">Reference proteome</keyword>
<name>A0A922HTS6_DERFA</name>
<dbReference type="EMBL" id="ASGP02000005">
    <property type="protein sequence ID" value="KAH9506269.1"/>
    <property type="molecule type" value="Genomic_DNA"/>
</dbReference>
<comment type="caution">
    <text evidence="1">The sequence shown here is derived from an EMBL/GenBank/DDBJ whole genome shotgun (WGS) entry which is preliminary data.</text>
</comment>
<dbReference type="GO" id="GO:0003676">
    <property type="term" value="F:nucleic acid binding"/>
    <property type="evidence" value="ECO:0007669"/>
    <property type="project" value="InterPro"/>
</dbReference>
<dbReference type="AlphaFoldDB" id="A0A922HTS6"/>
<evidence type="ECO:0000313" key="1">
    <source>
        <dbReference type="EMBL" id="KAH9506269.1"/>
    </source>
</evidence>
<evidence type="ECO:0000313" key="2">
    <source>
        <dbReference type="Proteomes" id="UP000790347"/>
    </source>
</evidence>